<evidence type="ECO:0000313" key="3">
    <source>
        <dbReference type="Proteomes" id="UP001594351"/>
    </source>
</evidence>
<proteinExistence type="predicted"/>
<evidence type="ECO:0000313" key="2">
    <source>
        <dbReference type="EMBL" id="MFC1850137.1"/>
    </source>
</evidence>
<comment type="caution">
    <text evidence="2">The sequence shown here is derived from an EMBL/GenBank/DDBJ whole genome shotgun (WGS) entry which is preliminary data.</text>
</comment>
<reference evidence="2 3" key="1">
    <citation type="submission" date="2024-09" db="EMBL/GenBank/DDBJ databases">
        <title>Laminarin stimulates single cell rates of sulfate reduction while oxygen inhibits transcriptomic activity in coastal marine sediment.</title>
        <authorList>
            <person name="Lindsay M."/>
            <person name="Orcutt B."/>
            <person name="Emerson D."/>
            <person name="Stepanauskas R."/>
            <person name="D'Angelo T."/>
        </authorList>
    </citation>
    <scope>NUCLEOTIDE SEQUENCE [LARGE SCALE GENOMIC DNA]</scope>
    <source>
        <strain evidence="2">SAG AM-311-K15</strain>
    </source>
</reference>
<gene>
    <name evidence="2" type="ORF">ACFL27_08100</name>
</gene>
<organism evidence="2 3">
    <name type="scientific">candidate division CSSED10-310 bacterium</name>
    <dbReference type="NCBI Taxonomy" id="2855610"/>
    <lineage>
        <taxon>Bacteria</taxon>
        <taxon>Bacteria division CSSED10-310</taxon>
    </lineage>
</organism>
<keyword evidence="1" id="KW-0812">Transmembrane</keyword>
<dbReference type="InterPro" id="IPR032820">
    <property type="entry name" value="ATPase_put"/>
</dbReference>
<keyword evidence="1" id="KW-1133">Transmembrane helix</keyword>
<name>A0ABV6YVA6_UNCC1</name>
<protein>
    <submittedName>
        <fullName evidence="2">AtpZ/AtpI family protein</fullName>
    </submittedName>
</protein>
<dbReference type="EMBL" id="JBHPBY010000078">
    <property type="protein sequence ID" value="MFC1850137.1"/>
    <property type="molecule type" value="Genomic_DNA"/>
</dbReference>
<keyword evidence="3" id="KW-1185">Reference proteome</keyword>
<accession>A0ABV6YVA6</accession>
<dbReference type="Pfam" id="PF09527">
    <property type="entry name" value="ATPase_gene1"/>
    <property type="match status" value="1"/>
</dbReference>
<evidence type="ECO:0000256" key="1">
    <source>
        <dbReference type="SAM" id="Phobius"/>
    </source>
</evidence>
<feature type="transmembrane region" description="Helical" evidence="1">
    <location>
        <begin position="12"/>
        <end position="33"/>
    </location>
</feature>
<feature type="transmembrane region" description="Helical" evidence="1">
    <location>
        <begin position="45"/>
        <end position="63"/>
    </location>
</feature>
<keyword evidence="1" id="KW-0472">Membrane</keyword>
<sequence length="82" mass="9588">MAVKRYETLRDLGILSSLGIMFVLSTFIGLAMGYHLDKWLDTSPYLTILFLLFGIAAAFLSLYREIKRLIKKQEQEDRHYDE</sequence>
<dbReference type="Proteomes" id="UP001594351">
    <property type="component" value="Unassembled WGS sequence"/>
</dbReference>